<feature type="transmembrane region" description="Helical" evidence="9">
    <location>
        <begin position="270"/>
        <end position="288"/>
    </location>
</feature>
<dbReference type="PANTHER" id="PTHR32502:SF5">
    <property type="entry name" value="N-ACETYLGALACTOSAMINE PERMEASE IID COMPONENT-RELATED"/>
    <property type="match status" value="1"/>
</dbReference>
<evidence type="ECO:0000256" key="1">
    <source>
        <dbReference type="ARBA" id="ARBA00004651"/>
    </source>
</evidence>
<dbReference type="Pfam" id="PF03613">
    <property type="entry name" value="EIID-AGA"/>
    <property type="match status" value="1"/>
</dbReference>
<evidence type="ECO:0000256" key="6">
    <source>
        <dbReference type="ARBA" id="ARBA00022692"/>
    </source>
</evidence>
<reference evidence="10 11" key="1">
    <citation type="submission" date="2018-06" db="EMBL/GenBank/DDBJ databases">
        <authorList>
            <consortium name="Pathogen Informatics"/>
            <person name="Doyle S."/>
        </authorList>
    </citation>
    <scope>NUCLEOTIDE SEQUENCE [LARGE SCALE GENOMIC DNA]</scope>
    <source>
        <strain evidence="10 11">NCTC10252</strain>
    </source>
</reference>
<dbReference type="InterPro" id="IPR050303">
    <property type="entry name" value="GatZ_KbaZ_carbometab"/>
</dbReference>
<evidence type="ECO:0000313" key="10">
    <source>
        <dbReference type="EMBL" id="SUF58923.1"/>
    </source>
</evidence>
<dbReference type="InterPro" id="IPR004704">
    <property type="entry name" value="PTS_IID_man"/>
</dbReference>
<evidence type="ECO:0000256" key="5">
    <source>
        <dbReference type="ARBA" id="ARBA00022683"/>
    </source>
</evidence>
<accession>A0A379QPU4</accession>
<feature type="transmembrane region" description="Helical" evidence="9">
    <location>
        <begin position="144"/>
        <end position="167"/>
    </location>
</feature>
<feature type="transmembrane region" description="Helical" evidence="9">
    <location>
        <begin position="246"/>
        <end position="263"/>
    </location>
</feature>
<comment type="subcellular location">
    <subcellularLocation>
        <location evidence="1">Cell membrane</location>
        <topology evidence="1">Multi-pass membrane protein</topology>
    </subcellularLocation>
</comment>
<feature type="transmembrane region" description="Helical" evidence="9">
    <location>
        <begin position="173"/>
        <end position="192"/>
    </location>
</feature>
<evidence type="ECO:0000313" key="11">
    <source>
        <dbReference type="Proteomes" id="UP000254597"/>
    </source>
</evidence>
<dbReference type="Proteomes" id="UP000254597">
    <property type="component" value="Unassembled WGS sequence"/>
</dbReference>
<dbReference type="EMBL" id="UGWP01000004">
    <property type="protein sequence ID" value="SUF58923.1"/>
    <property type="molecule type" value="Genomic_DNA"/>
</dbReference>
<keyword evidence="4 10" id="KW-0762">Sugar transport</keyword>
<keyword evidence="5" id="KW-0598">Phosphotransferase system</keyword>
<gene>
    <name evidence="10" type="primary">manZ_4</name>
    <name evidence="10" type="ORF">NCTC10252_04269</name>
</gene>
<evidence type="ECO:0000256" key="2">
    <source>
        <dbReference type="ARBA" id="ARBA00022448"/>
    </source>
</evidence>
<evidence type="ECO:0000256" key="7">
    <source>
        <dbReference type="ARBA" id="ARBA00022989"/>
    </source>
</evidence>
<name>A0A379QPU4_SALER</name>
<dbReference type="PROSITE" id="PS51108">
    <property type="entry name" value="PTS_EIID"/>
    <property type="match status" value="1"/>
</dbReference>
<keyword evidence="3" id="KW-1003">Cell membrane</keyword>
<protein>
    <submittedName>
        <fullName evidence="10">PTS family sugar transport protein component IID</fullName>
    </submittedName>
</protein>
<keyword evidence="7 9" id="KW-1133">Transmembrane helix</keyword>
<evidence type="ECO:0000256" key="3">
    <source>
        <dbReference type="ARBA" id="ARBA00022475"/>
    </source>
</evidence>
<feature type="transmembrane region" description="Helical" evidence="9">
    <location>
        <begin position="204"/>
        <end position="221"/>
    </location>
</feature>
<dbReference type="PANTHER" id="PTHR32502">
    <property type="entry name" value="N-ACETYLGALACTOSAMINE PERMEASE II COMPONENT-RELATED"/>
    <property type="match status" value="1"/>
</dbReference>
<keyword evidence="2" id="KW-0813">Transport</keyword>
<dbReference type="GO" id="GO:0005886">
    <property type="term" value="C:plasma membrane"/>
    <property type="evidence" value="ECO:0007669"/>
    <property type="project" value="UniProtKB-SubCell"/>
</dbReference>
<dbReference type="GO" id="GO:0009401">
    <property type="term" value="P:phosphoenolpyruvate-dependent sugar phosphotransferase system"/>
    <property type="evidence" value="ECO:0007669"/>
    <property type="project" value="UniProtKB-KW"/>
</dbReference>
<evidence type="ECO:0000256" key="4">
    <source>
        <dbReference type="ARBA" id="ARBA00022597"/>
    </source>
</evidence>
<keyword evidence="6 9" id="KW-0812">Transmembrane</keyword>
<proteinExistence type="predicted"/>
<keyword evidence="8 9" id="KW-0472">Membrane</keyword>
<evidence type="ECO:0000256" key="8">
    <source>
        <dbReference type="ARBA" id="ARBA00023136"/>
    </source>
</evidence>
<dbReference type="AlphaFoldDB" id="A0A379QPU4"/>
<sequence>MMISKATVDRDTTEKLAVSPDTEYQDKEISSAITKRDLWKVGFRGLFMEGNFNYERMQAGGFCFSIIPALKKIHRNPHDFSLALKNNLSFYNAHPKLFTFPLGLAIAMEENKEKPETINAIKAATMGPTGGIGDAIDHMTMMPLTLGIGAAISLQGSIAGPFVFFILYQIYHFFVYFWLLFFGYKSGVAALGKLSEQADKLGRAANIIGLGVLGSMTAAFVKVSTPLVVTAGAAHVNVQTDLLDRILPNALPLALVWIMFWLVQKGKSPSALIFGTLALGVVGHVIGIF</sequence>
<organism evidence="10 11">
    <name type="scientific">Salmonella enterica</name>
    <name type="common">Salmonella choleraesuis</name>
    <dbReference type="NCBI Taxonomy" id="28901"/>
    <lineage>
        <taxon>Bacteria</taxon>
        <taxon>Pseudomonadati</taxon>
        <taxon>Pseudomonadota</taxon>
        <taxon>Gammaproteobacteria</taxon>
        <taxon>Enterobacterales</taxon>
        <taxon>Enterobacteriaceae</taxon>
        <taxon>Salmonella</taxon>
    </lineage>
</organism>
<evidence type="ECO:0000256" key="9">
    <source>
        <dbReference type="SAM" id="Phobius"/>
    </source>
</evidence>